<keyword evidence="3" id="KW-1185">Reference proteome</keyword>
<dbReference type="PATRIC" id="fig|59750.3.peg.4470"/>
<sequence length="175" mass="19193">MVTIPAFVWHGGFLYRALITGLSVGLCLGVLAWLDSGFFLAGALAFVVVGIFYGTWMPMRMARYWPMAQQLDGAQRVALVRAARRGIRLDDPRLAEAATGYRQGMHAAVEAARPLRWVLLLVLGVAVATAVWDAVFGSVGNAVVSFVYLVLLLVEIFWWPKRQAQLLANVDRACG</sequence>
<evidence type="ECO:0000313" key="2">
    <source>
        <dbReference type="EMBL" id="KWX25052.1"/>
    </source>
</evidence>
<evidence type="ECO:0000313" key="3">
    <source>
        <dbReference type="Proteomes" id="UP000070612"/>
    </source>
</evidence>
<evidence type="ECO:0000256" key="1">
    <source>
        <dbReference type="SAM" id="Phobius"/>
    </source>
</evidence>
<protein>
    <submittedName>
        <fullName evidence="2">Uncharacterized protein</fullName>
    </submittedName>
</protein>
<feature type="transmembrane region" description="Helical" evidence="1">
    <location>
        <begin position="115"/>
        <end position="132"/>
    </location>
</feature>
<comment type="caution">
    <text evidence="2">The sequence shown here is derived from an EMBL/GenBank/DDBJ whole genome shotgun (WGS) entry which is preliminary data.</text>
</comment>
<keyword evidence="1" id="KW-1133">Transmembrane helix</keyword>
<proteinExistence type="predicted"/>
<accession>A0A132PSP6</accession>
<name>A0A132PSP6_9MYCO</name>
<dbReference type="RefSeq" id="WP_067845285.1">
    <property type="nucleotide sequence ID" value="NZ_LGTW01000003.1"/>
</dbReference>
<organism evidence="2 3">
    <name type="scientific">Mycolicibacterium wolinskyi</name>
    <dbReference type="NCBI Taxonomy" id="59750"/>
    <lineage>
        <taxon>Bacteria</taxon>
        <taxon>Bacillati</taxon>
        <taxon>Actinomycetota</taxon>
        <taxon>Actinomycetes</taxon>
        <taxon>Mycobacteriales</taxon>
        <taxon>Mycobacteriaceae</taxon>
        <taxon>Mycolicibacterium</taxon>
    </lineage>
</organism>
<feature type="transmembrane region" description="Helical" evidence="1">
    <location>
        <begin position="38"/>
        <end position="56"/>
    </location>
</feature>
<keyword evidence="1" id="KW-0812">Transmembrane</keyword>
<dbReference type="AlphaFoldDB" id="A0A132PSP6"/>
<dbReference type="STRING" id="59750.AWC31_29295"/>
<reference evidence="2 3" key="1">
    <citation type="submission" date="2015-07" db="EMBL/GenBank/DDBJ databases">
        <title>A draft genome sequence of Mycobacterium wolinskyi.</title>
        <authorList>
            <person name="de Man T.J."/>
            <person name="Perry K.A."/>
            <person name="Coulliette A.D."/>
            <person name="Jensen B."/>
            <person name="Toney N.C."/>
            <person name="Limbago B.M."/>
            <person name="Noble-Wang J."/>
        </authorList>
    </citation>
    <scope>NUCLEOTIDE SEQUENCE [LARGE SCALE GENOMIC DNA]</scope>
    <source>
        <strain evidence="2 3">CDC_01</strain>
    </source>
</reference>
<keyword evidence="1" id="KW-0472">Membrane</keyword>
<dbReference type="Proteomes" id="UP000070612">
    <property type="component" value="Unassembled WGS sequence"/>
</dbReference>
<feature type="transmembrane region" description="Helical" evidence="1">
    <location>
        <begin position="138"/>
        <end position="159"/>
    </location>
</feature>
<feature type="transmembrane region" description="Helical" evidence="1">
    <location>
        <begin position="12"/>
        <end position="32"/>
    </location>
</feature>
<dbReference type="EMBL" id="LGTW01000003">
    <property type="protein sequence ID" value="KWX25052.1"/>
    <property type="molecule type" value="Genomic_DNA"/>
</dbReference>
<gene>
    <name evidence="2" type="ORF">AFM11_06380</name>
</gene>